<dbReference type="Proteomes" id="UP001217089">
    <property type="component" value="Unassembled WGS sequence"/>
</dbReference>
<gene>
    <name evidence="2" type="ORF">KUTeg_019170</name>
</gene>
<comment type="caution">
    <text evidence="2">The sequence shown here is derived from an EMBL/GenBank/DDBJ whole genome shotgun (WGS) entry which is preliminary data.</text>
</comment>
<evidence type="ECO:0000259" key="1">
    <source>
        <dbReference type="Pfam" id="PF19281"/>
    </source>
</evidence>
<name>A0ABQ9EDU4_TEGGR</name>
<reference evidence="2 3" key="1">
    <citation type="submission" date="2022-12" db="EMBL/GenBank/DDBJ databases">
        <title>Chromosome-level genome of Tegillarca granosa.</title>
        <authorList>
            <person name="Kim J."/>
        </authorList>
    </citation>
    <scope>NUCLEOTIDE SEQUENCE [LARGE SCALE GENOMIC DNA]</scope>
    <source>
        <strain evidence="2">Teg-2019</strain>
        <tissue evidence="2">Adductor muscle</tissue>
    </source>
</reference>
<evidence type="ECO:0000313" key="3">
    <source>
        <dbReference type="Proteomes" id="UP001217089"/>
    </source>
</evidence>
<feature type="domain" description="Phytanoyl-CoA hydroxylase-interacting protein-like C-terminal" evidence="1">
    <location>
        <begin position="255"/>
        <end position="416"/>
    </location>
</feature>
<dbReference type="InterPro" id="IPR045545">
    <property type="entry name" value="PHYIP/PHIPL_C"/>
</dbReference>
<dbReference type="PANTHER" id="PTHR15698:SF10">
    <property type="entry name" value="PHYTANOYL-COA HYDROXYLASE-INTERACTING PROTEIN-LIKE C-TERMINAL DOMAIN-CONTAINING PROTEIN"/>
    <property type="match status" value="1"/>
</dbReference>
<proteinExistence type="predicted"/>
<protein>
    <recommendedName>
        <fullName evidence="1">Phytanoyl-CoA hydroxylase-interacting protein-like C-terminal domain-containing protein</fullName>
    </recommendedName>
</protein>
<accession>A0ABQ9EDU4</accession>
<evidence type="ECO:0000313" key="2">
    <source>
        <dbReference type="EMBL" id="KAJ8302774.1"/>
    </source>
</evidence>
<keyword evidence="3" id="KW-1185">Reference proteome</keyword>
<sequence>MRQCCHNLDMAEKEISRICLTVLVNFGQNIICSNVIPLEWNNAEIGHHLNTLYLEINHPQNKDNHTAFHILLDCDVPAHTVKLDLVNVNNNLISQCGGDLSMSIYGLSNLKSKQMFCFHIVGSVKNIVTINPTKVGSVSLPQRLVQDINYNSILPDIKPSFHISMLHYPPSAYGISCDIGLSSVITIIKRLVPLQTFVFLQMKADDIRFDVLFDLTPATDYDIWMHSVEDFTVNELKILYDRAVSFLKCKDFAFLEYFYRNKPIDYYKDIFENHNGIMKPYAKDENGDRSSIINRNIEGLFFNANLGKKLSPPPVSFFGRRRAFIRSDNIFHGNSKLYFADFYCHYEKHYVTLVITEQNSRADIFCTDRLLSLDIFDNPFLKLMVVPISEQTKVYTVLSKSLHVEVLYTESVDLKFIQQQQNGFLFKDVGVLGRGASKPSGIPKNEKCEICNIIPL</sequence>
<dbReference type="InterPro" id="IPR042868">
    <property type="entry name" value="PHYHIP/PHYHIPL"/>
</dbReference>
<organism evidence="2 3">
    <name type="scientific">Tegillarca granosa</name>
    <name type="common">Malaysian cockle</name>
    <name type="synonym">Anadara granosa</name>
    <dbReference type="NCBI Taxonomy" id="220873"/>
    <lineage>
        <taxon>Eukaryota</taxon>
        <taxon>Metazoa</taxon>
        <taxon>Spiralia</taxon>
        <taxon>Lophotrochozoa</taxon>
        <taxon>Mollusca</taxon>
        <taxon>Bivalvia</taxon>
        <taxon>Autobranchia</taxon>
        <taxon>Pteriomorphia</taxon>
        <taxon>Arcoida</taxon>
        <taxon>Arcoidea</taxon>
        <taxon>Arcidae</taxon>
        <taxon>Tegillarca</taxon>
    </lineage>
</organism>
<dbReference type="Pfam" id="PF19281">
    <property type="entry name" value="PHYHIP_C"/>
    <property type="match status" value="1"/>
</dbReference>
<dbReference type="EMBL" id="JARBDR010000917">
    <property type="protein sequence ID" value="KAJ8302774.1"/>
    <property type="molecule type" value="Genomic_DNA"/>
</dbReference>
<dbReference type="PANTHER" id="PTHR15698">
    <property type="entry name" value="PROTEIN CBG15099"/>
    <property type="match status" value="1"/>
</dbReference>